<dbReference type="Gramene" id="GBG61883">
    <property type="protein sequence ID" value="GBG61883"/>
    <property type="gene ID" value="CBR_g23834"/>
</dbReference>
<keyword evidence="1" id="KW-0863">Zinc-finger</keyword>
<evidence type="ECO:0000256" key="2">
    <source>
        <dbReference type="SAM" id="MobiDB-lite"/>
    </source>
</evidence>
<evidence type="ECO:0000313" key="4">
    <source>
        <dbReference type="EMBL" id="GBG61883.1"/>
    </source>
</evidence>
<dbReference type="Pfam" id="PF00098">
    <property type="entry name" value="zf-CCHC"/>
    <property type="match status" value="1"/>
</dbReference>
<protein>
    <recommendedName>
        <fullName evidence="3">CCHC-type domain-containing protein</fullName>
    </recommendedName>
</protein>
<feature type="domain" description="CCHC-type" evidence="3">
    <location>
        <begin position="49"/>
        <end position="63"/>
    </location>
</feature>
<dbReference type="Proteomes" id="UP000265515">
    <property type="component" value="Unassembled WGS sequence"/>
</dbReference>
<gene>
    <name evidence="4" type="ORF">CBR_g23834</name>
</gene>
<feature type="region of interest" description="Disordered" evidence="2">
    <location>
        <begin position="1"/>
        <end position="139"/>
    </location>
</feature>
<feature type="compositionally biased region" description="Basic and acidic residues" evidence="2">
    <location>
        <begin position="93"/>
        <end position="102"/>
    </location>
</feature>
<feature type="compositionally biased region" description="Gly residues" evidence="2">
    <location>
        <begin position="70"/>
        <end position="83"/>
    </location>
</feature>
<feature type="compositionally biased region" description="Basic and acidic residues" evidence="2">
    <location>
        <begin position="115"/>
        <end position="139"/>
    </location>
</feature>
<dbReference type="EMBL" id="BFEA01000023">
    <property type="protein sequence ID" value="GBG61883.1"/>
    <property type="molecule type" value="Genomic_DNA"/>
</dbReference>
<evidence type="ECO:0000256" key="1">
    <source>
        <dbReference type="PROSITE-ProRule" id="PRU00047"/>
    </source>
</evidence>
<keyword evidence="1" id="KW-0862">Zinc</keyword>
<comment type="caution">
    <text evidence="4">The sequence shown here is derived from an EMBL/GenBank/DDBJ whole genome shotgun (WGS) entry which is preliminary data.</text>
</comment>
<organism evidence="4 5">
    <name type="scientific">Chara braunii</name>
    <name type="common">Braun's stonewort</name>
    <dbReference type="NCBI Taxonomy" id="69332"/>
    <lineage>
        <taxon>Eukaryota</taxon>
        <taxon>Viridiplantae</taxon>
        <taxon>Streptophyta</taxon>
        <taxon>Charophyceae</taxon>
        <taxon>Charales</taxon>
        <taxon>Characeae</taxon>
        <taxon>Chara</taxon>
    </lineage>
</organism>
<accession>A0A388JVU5</accession>
<dbReference type="InterPro" id="IPR036875">
    <property type="entry name" value="Znf_CCHC_sf"/>
</dbReference>
<proteinExistence type="predicted"/>
<dbReference type="Gene3D" id="4.10.60.10">
    <property type="entry name" value="Zinc finger, CCHC-type"/>
    <property type="match status" value="1"/>
</dbReference>
<sequence>MYPPQATPGAYPGNYDGSAHTPSPAPTPPLPPPPPPPPLSQPAAPGGACYNCGEYGHYARDCPHRQNGRGWQGQGRGSYGSGSYGQAAYNQPRRNEDEDRMNRLLSFVENQQLEAAEKKRVDQEKKRQEEEKQRLEEAKLREEAEKRWTQTIMEATAAQAFAKEMAALEEKIKDHVNVKITVSEEKSTKLQDSLMRFLEREADAGERSAATPITKKRTAITRKGKEPASAEPKKGAVASSSKQGVIYFVLELRESMQLKQAPELKRMCKVKNIRWVSKAQAIKDLVATEARVAYDGWLTGAESDESKKDDGRSGLVRVVWKKNKMVEQTLTNHRETAREETGKCTCSKDQLPRVEGHVLTRIAQCSLVPMFMHNGKNILQSGVGVKPMEVQRAVKRSLGMVMRRDMYQVAGEECFQDIVLDQIEARPACSEERARELACRLNHLVVVPVDRNPGGMVIMCPATYHHGLQMMFNLNAAYHQVSGQSEKEVLARLRTEFKKFGLDKLGEWNPAAELGRAYVLPKHKDLTRWRPIAPANAEGSKTAGRRLARALNFLLERVPKVRHFNLKATTLLK</sequence>
<keyword evidence="5" id="KW-1185">Reference proteome</keyword>
<dbReference type="InterPro" id="IPR001878">
    <property type="entry name" value="Znf_CCHC"/>
</dbReference>
<evidence type="ECO:0000313" key="5">
    <source>
        <dbReference type="Proteomes" id="UP000265515"/>
    </source>
</evidence>
<dbReference type="SUPFAM" id="SSF57756">
    <property type="entry name" value="Retrovirus zinc finger-like domains"/>
    <property type="match status" value="1"/>
</dbReference>
<dbReference type="SMART" id="SM00343">
    <property type="entry name" value="ZnF_C2HC"/>
    <property type="match status" value="1"/>
</dbReference>
<dbReference type="PROSITE" id="PS50158">
    <property type="entry name" value="ZF_CCHC"/>
    <property type="match status" value="1"/>
</dbReference>
<dbReference type="GO" id="GO:0008270">
    <property type="term" value="F:zinc ion binding"/>
    <property type="evidence" value="ECO:0007669"/>
    <property type="project" value="UniProtKB-KW"/>
</dbReference>
<feature type="compositionally biased region" description="Pro residues" evidence="2">
    <location>
        <begin position="23"/>
        <end position="40"/>
    </location>
</feature>
<reference evidence="4 5" key="1">
    <citation type="journal article" date="2018" name="Cell">
        <title>The Chara Genome: Secondary Complexity and Implications for Plant Terrestrialization.</title>
        <authorList>
            <person name="Nishiyama T."/>
            <person name="Sakayama H."/>
            <person name="Vries J.D."/>
            <person name="Buschmann H."/>
            <person name="Saint-Marcoux D."/>
            <person name="Ullrich K.K."/>
            <person name="Haas F.B."/>
            <person name="Vanderstraeten L."/>
            <person name="Becker D."/>
            <person name="Lang D."/>
            <person name="Vosolsobe S."/>
            <person name="Rombauts S."/>
            <person name="Wilhelmsson P.K.I."/>
            <person name="Janitza P."/>
            <person name="Kern R."/>
            <person name="Heyl A."/>
            <person name="Rumpler F."/>
            <person name="Villalobos L.I.A.C."/>
            <person name="Clay J.M."/>
            <person name="Skokan R."/>
            <person name="Toyoda A."/>
            <person name="Suzuki Y."/>
            <person name="Kagoshima H."/>
            <person name="Schijlen E."/>
            <person name="Tajeshwar N."/>
            <person name="Catarino B."/>
            <person name="Hetherington A.J."/>
            <person name="Saltykova A."/>
            <person name="Bonnot C."/>
            <person name="Breuninger H."/>
            <person name="Symeonidi A."/>
            <person name="Radhakrishnan G.V."/>
            <person name="Van Nieuwerburgh F."/>
            <person name="Deforce D."/>
            <person name="Chang C."/>
            <person name="Karol K.G."/>
            <person name="Hedrich R."/>
            <person name="Ulvskov P."/>
            <person name="Glockner G."/>
            <person name="Delwiche C.F."/>
            <person name="Petrasek J."/>
            <person name="Van de Peer Y."/>
            <person name="Friml J."/>
            <person name="Beilby M."/>
            <person name="Dolan L."/>
            <person name="Kohara Y."/>
            <person name="Sugano S."/>
            <person name="Fujiyama A."/>
            <person name="Delaux P.-M."/>
            <person name="Quint M."/>
            <person name="TheiBen G."/>
            <person name="Hagemann M."/>
            <person name="Harholt J."/>
            <person name="Dunand C."/>
            <person name="Zachgo S."/>
            <person name="Langdale J."/>
            <person name="Maumus F."/>
            <person name="Straeten D.V.D."/>
            <person name="Gould S.B."/>
            <person name="Rensing S.A."/>
        </authorList>
    </citation>
    <scope>NUCLEOTIDE SEQUENCE [LARGE SCALE GENOMIC DNA]</scope>
    <source>
        <strain evidence="4 5">S276</strain>
    </source>
</reference>
<dbReference type="AlphaFoldDB" id="A0A388JVU5"/>
<keyword evidence="1" id="KW-0479">Metal-binding</keyword>
<evidence type="ECO:0000259" key="3">
    <source>
        <dbReference type="PROSITE" id="PS50158"/>
    </source>
</evidence>
<name>A0A388JVU5_CHABU</name>
<dbReference type="GO" id="GO:0003676">
    <property type="term" value="F:nucleic acid binding"/>
    <property type="evidence" value="ECO:0007669"/>
    <property type="project" value="InterPro"/>
</dbReference>